<evidence type="ECO:0000313" key="3">
    <source>
        <dbReference type="Proteomes" id="UP000035083"/>
    </source>
</evidence>
<organism evidence="2 3">
    <name type="scientific">Gordonia sihwensis NBRC 108236</name>
    <dbReference type="NCBI Taxonomy" id="1223544"/>
    <lineage>
        <taxon>Bacteria</taxon>
        <taxon>Bacillati</taxon>
        <taxon>Actinomycetota</taxon>
        <taxon>Actinomycetes</taxon>
        <taxon>Mycobacteriales</taxon>
        <taxon>Gordoniaceae</taxon>
        <taxon>Gordonia</taxon>
    </lineage>
</organism>
<feature type="region of interest" description="Disordered" evidence="1">
    <location>
        <begin position="72"/>
        <end position="101"/>
    </location>
</feature>
<sequence>MVRKSHLRGVAPDEVPEERKEPMTLLEAVESGDRLEILKAQRRIIAEGMTEAGDNTRPQYSNELTKLSNAIAEEESRRSAESDEASVVAELEVEQWDGTGY</sequence>
<accession>L7LIS4</accession>
<keyword evidence="3" id="KW-1185">Reference proteome</keyword>
<feature type="region of interest" description="Disordered" evidence="1">
    <location>
        <begin position="1"/>
        <end position="21"/>
    </location>
</feature>
<dbReference type="EMBL" id="BANU01000010">
    <property type="protein sequence ID" value="GAC60641.1"/>
    <property type="molecule type" value="Genomic_DNA"/>
</dbReference>
<dbReference type="Proteomes" id="UP000035083">
    <property type="component" value="Unassembled WGS sequence"/>
</dbReference>
<evidence type="ECO:0000256" key="1">
    <source>
        <dbReference type="SAM" id="MobiDB-lite"/>
    </source>
</evidence>
<reference evidence="2 3" key="1">
    <citation type="submission" date="2012-12" db="EMBL/GenBank/DDBJ databases">
        <title>Whole genome shotgun sequence of Gordonia sihwensis NBRC 108236.</title>
        <authorList>
            <person name="Yoshida I."/>
            <person name="Hosoyama A."/>
            <person name="Tsuchikane K."/>
            <person name="Ando Y."/>
            <person name="Baba S."/>
            <person name="Ohji S."/>
            <person name="Hamada M."/>
            <person name="Tamura T."/>
            <person name="Yamazoe A."/>
            <person name="Yamazaki S."/>
            <person name="Fujita N."/>
        </authorList>
    </citation>
    <scope>NUCLEOTIDE SEQUENCE [LARGE SCALE GENOMIC DNA]</scope>
    <source>
        <strain evidence="2 3">NBRC 108236</strain>
    </source>
</reference>
<dbReference type="RefSeq" id="WP_006896023.1">
    <property type="nucleotide sequence ID" value="NZ_BANU01000010.1"/>
</dbReference>
<name>L7LIS4_9ACTN</name>
<gene>
    <name evidence="2" type="ORF">GSI01S_10_02350</name>
</gene>
<proteinExistence type="predicted"/>
<evidence type="ECO:0000313" key="2">
    <source>
        <dbReference type="EMBL" id="GAC60641.1"/>
    </source>
</evidence>
<comment type="caution">
    <text evidence="2">The sequence shown here is derived from an EMBL/GenBank/DDBJ whole genome shotgun (WGS) entry which is preliminary data.</text>
</comment>
<protein>
    <submittedName>
        <fullName evidence="2">Uncharacterized protein</fullName>
    </submittedName>
</protein>
<dbReference type="AlphaFoldDB" id="L7LIS4"/>